<dbReference type="AlphaFoldDB" id="A0A388LP51"/>
<keyword evidence="3" id="KW-1185">Reference proteome</keyword>
<reference evidence="2 3" key="1">
    <citation type="journal article" date="2018" name="Cell">
        <title>The Chara Genome: Secondary Complexity and Implications for Plant Terrestrialization.</title>
        <authorList>
            <person name="Nishiyama T."/>
            <person name="Sakayama H."/>
            <person name="Vries J.D."/>
            <person name="Buschmann H."/>
            <person name="Saint-Marcoux D."/>
            <person name="Ullrich K.K."/>
            <person name="Haas F.B."/>
            <person name="Vanderstraeten L."/>
            <person name="Becker D."/>
            <person name="Lang D."/>
            <person name="Vosolsobe S."/>
            <person name="Rombauts S."/>
            <person name="Wilhelmsson P.K.I."/>
            <person name="Janitza P."/>
            <person name="Kern R."/>
            <person name="Heyl A."/>
            <person name="Rumpler F."/>
            <person name="Villalobos L.I.A.C."/>
            <person name="Clay J.M."/>
            <person name="Skokan R."/>
            <person name="Toyoda A."/>
            <person name="Suzuki Y."/>
            <person name="Kagoshima H."/>
            <person name="Schijlen E."/>
            <person name="Tajeshwar N."/>
            <person name="Catarino B."/>
            <person name="Hetherington A.J."/>
            <person name="Saltykova A."/>
            <person name="Bonnot C."/>
            <person name="Breuninger H."/>
            <person name="Symeonidi A."/>
            <person name="Radhakrishnan G.V."/>
            <person name="Van Nieuwerburgh F."/>
            <person name="Deforce D."/>
            <person name="Chang C."/>
            <person name="Karol K.G."/>
            <person name="Hedrich R."/>
            <person name="Ulvskov P."/>
            <person name="Glockner G."/>
            <person name="Delwiche C.F."/>
            <person name="Petrasek J."/>
            <person name="Van de Peer Y."/>
            <person name="Friml J."/>
            <person name="Beilby M."/>
            <person name="Dolan L."/>
            <person name="Kohara Y."/>
            <person name="Sugano S."/>
            <person name="Fujiyama A."/>
            <person name="Delaux P.-M."/>
            <person name="Quint M."/>
            <person name="TheiBen G."/>
            <person name="Hagemann M."/>
            <person name="Harholt J."/>
            <person name="Dunand C."/>
            <person name="Zachgo S."/>
            <person name="Langdale J."/>
            <person name="Maumus F."/>
            <person name="Straeten D.V.D."/>
            <person name="Gould S.B."/>
            <person name="Rensing S.A."/>
        </authorList>
    </citation>
    <scope>NUCLEOTIDE SEQUENCE [LARGE SCALE GENOMIC DNA]</scope>
    <source>
        <strain evidence="2 3">S276</strain>
    </source>
</reference>
<feature type="region of interest" description="Disordered" evidence="1">
    <location>
        <begin position="65"/>
        <end position="105"/>
    </location>
</feature>
<feature type="region of interest" description="Disordered" evidence="1">
    <location>
        <begin position="1"/>
        <end position="22"/>
    </location>
</feature>
<protein>
    <submittedName>
        <fullName evidence="2">Uncharacterized protein</fullName>
    </submittedName>
</protein>
<name>A0A388LP51_CHABU</name>
<evidence type="ECO:0000256" key="1">
    <source>
        <dbReference type="SAM" id="MobiDB-lite"/>
    </source>
</evidence>
<dbReference type="Proteomes" id="UP000265515">
    <property type="component" value="Unassembled WGS sequence"/>
</dbReference>
<sequence length="105" mass="10948">MAARIRDNGSAGANGGDGNGILAPLVNGGGTPTALLPYQGGQARNYGGYNAGYNGNYNGGGGYIGGSGYGQRYPRSGGGGYRERDHKREDKIDRMYNLPSEQVEE</sequence>
<proteinExistence type="predicted"/>
<accession>A0A388LP51</accession>
<dbReference type="Gramene" id="GBG84120">
    <property type="protein sequence ID" value="GBG84120"/>
    <property type="gene ID" value="CBR_g37995"/>
</dbReference>
<organism evidence="2 3">
    <name type="scientific">Chara braunii</name>
    <name type="common">Braun's stonewort</name>
    <dbReference type="NCBI Taxonomy" id="69332"/>
    <lineage>
        <taxon>Eukaryota</taxon>
        <taxon>Viridiplantae</taxon>
        <taxon>Streptophyta</taxon>
        <taxon>Charophyceae</taxon>
        <taxon>Charales</taxon>
        <taxon>Characeae</taxon>
        <taxon>Chara</taxon>
    </lineage>
</organism>
<feature type="compositionally biased region" description="Basic and acidic residues" evidence="1">
    <location>
        <begin position="81"/>
        <end position="94"/>
    </location>
</feature>
<dbReference type="EMBL" id="BFEA01000464">
    <property type="protein sequence ID" value="GBG84120.1"/>
    <property type="molecule type" value="Genomic_DNA"/>
</dbReference>
<comment type="caution">
    <text evidence="2">The sequence shown here is derived from an EMBL/GenBank/DDBJ whole genome shotgun (WGS) entry which is preliminary data.</text>
</comment>
<gene>
    <name evidence="2" type="ORF">CBR_g37995</name>
</gene>
<evidence type="ECO:0000313" key="2">
    <source>
        <dbReference type="EMBL" id="GBG84120.1"/>
    </source>
</evidence>
<evidence type="ECO:0000313" key="3">
    <source>
        <dbReference type="Proteomes" id="UP000265515"/>
    </source>
</evidence>